<dbReference type="Proteomes" id="UP000290407">
    <property type="component" value="Unassembled WGS sequence"/>
</dbReference>
<dbReference type="Pfam" id="PF01075">
    <property type="entry name" value="Glyco_transf_9"/>
    <property type="match status" value="1"/>
</dbReference>
<dbReference type="EMBL" id="SBLB01000001">
    <property type="protein sequence ID" value="RYC71466.1"/>
    <property type="molecule type" value="Genomic_DNA"/>
</dbReference>
<evidence type="ECO:0000313" key="3">
    <source>
        <dbReference type="EMBL" id="RYC71466.1"/>
    </source>
</evidence>
<keyword evidence="1" id="KW-0328">Glycosyltransferase</keyword>
<dbReference type="Gene3D" id="3.40.50.2000">
    <property type="entry name" value="Glycogen Phosphorylase B"/>
    <property type="match status" value="2"/>
</dbReference>
<evidence type="ECO:0000256" key="1">
    <source>
        <dbReference type="ARBA" id="ARBA00022676"/>
    </source>
</evidence>
<dbReference type="GO" id="GO:0005829">
    <property type="term" value="C:cytosol"/>
    <property type="evidence" value="ECO:0007669"/>
    <property type="project" value="TreeGrafter"/>
</dbReference>
<proteinExistence type="predicted"/>
<dbReference type="GO" id="GO:0008713">
    <property type="term" value="F:ADP-heptose-lipopolysaccharide heptosyltransferase activity"/>
    <property type="evidence" value="ECO:0007669"/>
    <property type="project" value="TreeGrafter"/>
</dbReference>
<gene>
    <name evidence="3" type="ORF">EQG79_04805</name>
</gene>
<organism evidence="3 4">
    <name type="scientific">Spirosoma sordidisoli</name>
    <dbReference type="NCBI Taxonomy" id="2502893"/>
    <lineage>
        <taxon>Bacteria</taxon>
        <taxon>Pseudomonadati</taxon>
        <taxon>Bacteroidota</taxon>
        <taxon>Cytophagia</taxon>
        <taxon>Cytophagales</taxon>
        <taxon>Cytophagaceae</taxon>
        <taxon>Spirosoma</taxon>
    </lineage>
</organism>
<keyword evidence="4" id="KW-1185">Reference proteome</keyword>
<dbReference type="InterPro" id="IPR002201">
    <property type="entry name" value="Glyco_trans_9"/>
</dbReference>
<dbReference type="InterPro" id="IPR051199">
    <property type="entry name" value="LPS_LOS_Heptosyltrfase"/>
</dbReference>
<dbReference type="CDD" id="cd03789">
    <property type="entry name" value="GT9_LPS_heptosyltransferase"/>
    <property type="match status" value="1"/>
</dbReference>
<accession>A0A4Q2UPZ4</accession>
<dbReference type="PANTHER" id="PTHR30160:SF1">
    <property type="entry name" value="LIPOPOLYSACCHARIDE 1,2-N-ACETYLGLUCOSAMINETRANSFERASE-RELATED"/>
    <property type="match status" value="1"/>
</dbReference>
<dbReference type="GO" id="GO:0009244">
    <property type="term" value="P:lipopolysaccharide core region biosynthetic process"/>
    <property type="evidence" value="ECO:0007669"/>
    <property type="project" value="TreeGrafter"/>
</dbReference>
<protein>
    <submittedName>
        <fullName evidence="3">Glycosyltransferase family 9 protein</fullName>
    </submittedName>
</protein>
<evidence type="ECO:0000256" key="2">
    <source>
        <dbReference type="ARBA" id="ARBA00022679"/>
    </source>
</evidence>
<keyword evidence="2 3" id="KW-0808">Transferase</keyword>
<evidence type="ECO:0000313" key="4">
    <source>
        <dbReference type="Proteomes" id="UP000290407"/>
    </source>
</evidence>
<name>A0A4Q2UPZ4_9BACT</name>
<comment type="caution">
    <text evidence="3">The sequence shown here is derived from an EMBL/GenBank/DDBJ whole genome shotgun (WGS) entry which is preliminary data.</text>
</comment>
<dbReference type="PANTHER" id="PTHR30160">
    <property type="entry name" value="TETRAACYLDISACCHARIDE 4'-KINASE-RELATED"/>
    <property type="match status" value="1"/>
</dbReference>
<reference evidence="3 4" key="1">
    <citation type="submission" date="2019-01" db="EMBL/GenBank/DDBJ databases">
        <title>Spirosoma flava sp. nov., a propanil-degrading bacterium isolated from herbicide-contaminated soil.</title>
        <authorList>
            <person name="Zhang L."/>
            <person name="Jiang J.-D."/>
        </authorList>
    </citation>
    <scope>NUCLEOTIDE SEQUENCE [LARGE SCALE GENOMIC DNA]</scope>
    <source>
        <strain evidence="3 4">TY50</strain>
    </source>
</reference>
<dbReference type="SUPFAM" id="SSF53756">
    <property type="entry name" value="UDP-Glycosyltransferase/glycogen phosphorylase"/>
    <property type="match status" value="1"/>
</dbReference>
<sequence>MARPTKILILRFSSIGDIVLTSPVVRCLKQQLPGLSVHYATKRAYSALIGPNPYIDKGYYLDDSLAALIRQLRAEDYDLVIDLHNNLRTRAVKLALGKPAYTVDKLNWRKWLYVRWKVNCLPDRHIVDRYLDTVAPLGVSNDGGGLDYFIPDADRLSLDQLPVSHHYGYAAYAMGGQHATKRLPVSRMIELVQRIDYPVVLLGGAEDREAGAAVEQALGPDRVYNACGLYRFSQSASLVQQARVVFSHDTGLMHVAAAFRKKVYALWGNTTPELGMYPYQTPHVSLQVPNLPCRPCSKIGSARCPQGHFRCMNELNLAVPMPELSHERIA</sequence>
<dbReference type="AlphaFoldDB" id="A0A4Q2UPZ4"/>
<dbReference type="RefSeq" id="WP_129600319.1">
    <property type="nucleotide sequence ID" value="NZ_SBLB01000001.1"/>
</dbReference>